<dbReference type="RefSeq" id="WP_330092002.1">
    <property type="nucleotide sequence ID" value="NZ_JAUZMY010000011.1"/>
</dbReference>
<evidence type="ECO:0000313" key="2">
    <source>
        <dbReference type="EMBL" id="MEE2038218.1"/>
    </source>
</evidence>
<accession>A0ABU7K7L0</accession>
<sequence length="190" mass="19165">MNPTRTWAATALLAFALTACGGPATSPDPSTADADAPSPSADAATAADAFAVTDPWVKAATADDGMTAVFGEITNGSDAEVTIVAASHDAADTVELHEVVTEGADSTMREKNGGFVVPAGGGLPLEPGADHIMLMDLTRDLEPGDETTVTVEFSDGSTAEFTAPVKEYAGANEEYEGDGHGGDGHGDGDH</sequence>
<feature type="signal peptide" evidence="1">
    <location>
        <begin position="1"/>
        <end position="21"/>
    </location>
</feature>
<evidence type="ECO:0000256" key="1">
    <source>
        <dbReference type="SAM" id="SignalP"/>
    </source>
</evidence>
<dbReference type="InterPro" id="IPR036182">
    <property type="entry name" value="PCuAC_sf"/>
</dbReference>
<dbReference type="InterPro" id="IPR007410">
    <property type="entry name" value="LpqE-like"/>
</dbReference>
<name>A0ABU7K7L0_9ACTN</name>
<keyword evidence="3" id="KW-1185">Reference proteome</keyword>
<feature type="chain" id="PRO_5046512554" evidence="1">
    <location>
        <begin position="22"/>
        <end position="190"/>
    </location>
</feature>
<organism evidence="2 3">
    <name type="scientific">Nocardiopsis codii</name>
    <dbReference type="NCBI Taxonomy" id="3065942"/>
    <lineage>
        <taxon>Bacteria</taxon>
        <taxon>Bacillati</taxon>
        <taxon>Actinomycetota</taxon>
        <taxon>Actinomycetes</taxon>
        <taxon>Streptosporangiales</taxon>
        <taxon>Nocardiopsidaceae</taxon>
        <taxon>Nocardiopsis</taxon>
    </lineage>
</organism>
<dbReference type="PANTHER" id="PTHR36302:SF1">
    <property type="entry name" value="COPPER CHAPERONE PCU(A)C"/>
    <property type="match status" value="1"/>
</dbReference>
<keyword evidence="1" id="KW-0732">Signal</keyword>
<protein>
    <submittedName>
        <fullName evidence="2">Copper chaperone PCu(A)C</fullName>
    </submittedName>
</protein>
<reference evidence="2 3" key="1">
    <citation type="submission" date="2023-08" db="EMBL/GenBank/DDBJ databases">
        <authorList>
            <person name="Girao M."/>
            <person name="Carvalho M.F."/>
        </authorList>
    </citation>
    <scope>NUCLEOTIDE SEQUENCE [LARGE SCALE GENOMIC DNA]</scope>
    <source>
        <strain evidence="2 3">CT-R113</strain>
    </source>
</reference>
<comment type="caution">
    <text evidence="2">The sequence shown here is derived from an EMBL/GenBank/DDBJ whole genome shotgun (WGS) entry which is preliminary data.</text>
</comment>
<dbReference type="Pfam" id="PF04314">
    <property type="entry name" value="PCuAC"/>
    <property type="match status" value="1"/>
</dbReference>
<dbReference type="PANTHER" id="PTHR36302">
    <property type="entry name" value="BLR7088 PROTEIN"/>
    <property type="match status" value="1"/>
</dbReference>
<dbReference type="InterPro" id="IPR058248">
    <property type="entry name" value="Lxx211020-like"/>
</dbReference>
<evidence type="ECO:0000313" key="3">
    <source>
        <dbReference type="Proteomes" id="UP001356095"/>
    </source>
</evidence>
<dbReference type="PROSITE" id="PS51257">
    <property type="entry name" value="PROKAR_LIPOPROTEIN"/>
    <property type="match status" value="1"/>
</dbReference>
<proteinExistence type="predicted"/>
<dbReference type="EMBL" id="JAUZMY010000011">
    <property type="protein sequence ID" value="MEE2038218.1"/>
    <property type="molecule type" value="Genomic_DNA"/>
</dbReference>
<dbReference type="Gene3D" id="2.60.40.1890">
    <property type="entry name" value="PCu(A)C copper chaperone"/>
    <property type="match status" value="1"/>
</dbReference>
<dbReference type="SUPFAM" id="SSF110087">
    <property type="entry name" value="DR1885-like metal-binding protein"/>
    <property type="match status" value="1"/>
</dbReference>
<gene>
    <name evidence="2" type="ORF">Q8791_13415</name>
</gene>
<dbReference type="Proteomes" id="UP001356095">
    <property type="component" value="Unassembled WGS sequence"/>
</dbReference>